<keyword evidence="1" id="KW-0645">Protease</keyword>
<dbReference type="PROSITE" id="PS01276">
    <property type="entry name" value="PEPTIDASE_U32"/>
    <property type="match status" value="1"/>
</dbReference>
<keyword evidence="2" id="KW-0378">Hydrolase</keyword>
<proteinExistence type="inferred from homology"/>
<dbReference type="GO" id="GO:0006508">
    <property type="term" value="P:proteolysis"/>
    <property type="evidence" value="ECO:0007669"/>
    <property type="project" value="UniProtKB-KW"/>
</dbReference>
<dbReference type="GO" id="GO:0008233">
    <property type="term" value="F:peptidase activity"/>
    <property type="evidence" value="ECO:0007669"/>
    <property type="project" value="UniProtKB-KW"/>
</dbReference>
<dbReference type="InterPro" id="IPR001539">
    <property type="entry name" value="Peptidase_U32"/>
</dbReference>
<dbReference type="RefSeq" id="WP_310797313.1">
    <property type="nucleotide sequence ID" value="NZ_CP123872.1"/>
</dbReference>
<dbReference type="KEGG" id="tmk:QGN29_07920"/>
<evidence type="ECO:0000256" key="3">
    <source>
        <dbReference type="ARBA" id="ARBA00038374"/>
    </source>
</evidence>
<evidence type="ECO:0000256" key="1">
    <source>
        <dbReference type="ARBA" id="ARBA00022670"/>
    </source>
</evidence>
<dbReference type="Pfam" id="PF01136">
    <property type="entry name" value="Peptidase_U32"/>
    <property type="match status" value="1"/>
</dbReference>
<sequence>MATATINPSDRSELLMPAGSLDKLKTAILYGADACYLGTPDMSLRTKSAFTLTEVLEGIEFAHQYGKKVYLTLNLFSHNKDIDKLPEFVETVKKVQPDGLIVADPGVFMYVREHAPELELHVSTQANVCSFQSVKFWQDLGAKLVVLGREVSYEELAEIRGKCPDIKIEAFVHGSMCMTYSGRCLLSNFMVERGANQGACANSCRWKYKVHMRLKDGTVQELKLTEENLELFEFLLEEEHRPGDFMPIEESDKGAYILNSKDLCIMPKLDDYLKIGVDSLKVEGRGKSPYYVAMVARAYRMAVDDWYADPANWKADPYMKELNTVPSRGYTLAFHEGRLTNYDHGYEETSTMADYEIAGIVSEVRDDCLILDGKNKLEAGDVLEFVSPFDREITLLRIYEFEDVSRRGKDGRGKITDVVHAGAQPKIRIPFSLFDREDRDRIQQDFPPFTIVRKERALTEAQWARLKLDLEAQKIQMGKGNSDKYDKKREIVRVTMEEAIKGKSFRTPRLGKEGCCGKGCNGCLVFWQSDEYAKARELLAQKKQGEMLHKRGRLETATDYVEATESATVTAAE</sequence>
<reference evidence="4" key="1">
    <citation type="submission" date="2023-04" db="EMBL/GenBank/DDBJ databases">
        <title>Complete genome sequence of Temperatibacter marinus.</title>
        <authorList>
            <person name="Rong J.-C."/>
            <person name="Yi M.-L."/>
            <person name="Zhao Q."/>
        </authorList>
    </citation>
    <scope>NUCLEOTIDE SEQUENCE</scope>
    <source>
        <strain evidence="4">NBRC 110045</strain>
    </source>
</reference>
<dbReference type="AlphaFoldDB" id="A0AA52EB41"/>
<comment type="similarity">
    <text evidence="3">Belongs to the peptidase U32 family.</text>
</comment>
<dbReference type="PANTHER" id="PTHR30217:SF6">
    <property type="entry name" value="TRNA HYDROXYLATION PROTEIN P"/>
    <property type="match status" value="1"/>
</dbReference>
<dbReference type="PANTHER" id="PTHR30217">
    <property type="entry name" value="PEPTIDASE U32 FAMILY"/>
    <property type="match status" value="1"/>
</dbReference>
<organism evidence="4 5">
    <name type="scientific">Temperatibacter marinus</name>
    <dbReference type="NCBI Taxonomy" id="1456591"/>
    <lineage>
        <taxon>Bacteria</taxon>
        <taxon>Pseudomonadati</taxon>
        <taxon>Pseudomonadota</taxon>
        <taxon>Alphaproteobacteria</taxon>
        <taxon>Kordiimonadales</taxon>
        <taxon>Temperatibacteraceae</taxon>
        <taxon>Temperatibacter</taxon>
    </lineage>
</organism>
<protein>
    <submittedName>
        <fullName evidence="4">U32 family peptidase</fullName>
    </submittedName>
</protein>
<dbReference type="InterPro" id="IPR051454">
    <property type="entry name" value="RNA/ubiquinone_mod_enzymes"/>
</dbReference>
<gene>
    <name evidence="4" type="ORF">QGN29_07920</name>
</gene>
<name>A0AA52EB41_9PROT</name>
<dbReference type="Proteomes" id="UP001268683">
    <property type="component" value="Chromosome"/>
</dbReference>
<accession>A0AA52EB41</accession>
<evidence type="ECO:0000313" key="4">
    <source>
        <dbReference type="EMBL" id="WND01485.1"/>
    </source>
</evidence>
<evidence type="ECO:0000313" key="5">
    <source>
        <dbReference type="Proteomes" id="UP001268683"/>
    </source>
</evidence>
<dbReference type="EMBL" id="CP123872">
    <property type="protein sequence ID" value="WND01485.1"/>
    <property type="molecule type" value="Genomic_DNA"/>
</dbReference>
<evidence type="ECO:0000256" key="2">
    <source>
        <dbReference type="ARBA" id="ARBA00022801"/>
    </source>
</evidence>
<keyword evidence="5" id="KW-1185">Reference proteome</keyword>